<dbReference type="AlphaFoldDB" id="A0A8J3A5T1"/>
<reference evidence="1" key="1">
    <citation type="journal article" date="2014" name="Int. J. Syst. Evol. Microbiol.">
        <title>Complete genome sequence of Corynebacterium casei LMG S-19264T (=DSM 44701T), isolated from a smear-ripened cheese.</title>
        <authorList>
            <consortium name="US DOE Joint Genome Institute (JGI-PGF)"/>
            <person name="Walter F."/>
            <person name="Albersmeier A."/>
            <person name="Kalinowski J."/>
            <person name="Ruckert C."/>
        </authorList>
    </citation>
    <scope>NUCLEOTIDE SEQUENCE</scope>
    <source>
        <strain evidence="1">CGMCC 1.14984</strain>
    </source>
</reference>
<comment type="caution">
    <text evidence="1">The sequence shown here is derived from an EMBL/GenBank/DDBJ whole genome shotgun (WGS) entry which is preliminary data.</text>
</comment>
<organism evidence="1 2">
    <name type="scientific">Aquisalinus luteolus</name>
    <dbReference type="NCBI Taxonomy" id="1566827"/>
    <lineage>
        <taxon>Bacteria</taxon>
        <taxon>Pseudomonadati</taxon>
        <taxon>Pseudomonadota</taxon>
        <taxon>Alphaproteobacteria</taxon>
        <taxon>Parvularculales</taxon>
        <taxon>Parvularculaceae</taxon>
        <taxon>Aquisalinus</taxon>
    </lineage>
</organism>
<dbReference type="EMBL" id="BMGZ01000003">
    <property type="protein sequence ID" value="GGI00869.1"/>
    <property type="molecule type" value="Genomic_DNA"/>
</dbReference>
<gene>
    <name evidence="1" type="ORF">GCM10011355_30180</name>
</gene>
<evidence type="ECO:0000313" key="2">
    <source>
        <dbReference type="Proteomes" id="UP000621856"/>
    </source>
</evidence>
<evidence type="ECO:0000313" key="1">
    <source>
        <dbReference type="EMBL" id="GGI00869.1"/>
    </source>
</evidence>
<accession>A0A8J3A5T1</accession>
<dbReference type="Proteomes" id="UP000621856">
    <property type="component" value="Unassembled WGS sequence"/>
</dbReference>
<reference evidence="1" key="2">
    <citation type="submission" date="2020-09" db="EMBL/GenBank/DDBJ databases">
        <authorList>
            <person name="Sun Q."/>
            <person name="Zhou Y."/>
        </authorList>
    </citation>
    <scope>NUCLEOTIDE SEQUENCE</scope>
    <source>
        <strain evidence="1">CGMCC 1.14984</strain>
    </source>
</reference>
<name>A0A8J3A5T1_9PROT</name>
<protein>
    <submittedName>
        <fullName evidence="1">Uncharacterized protein</fullName>
    </submittedName>
</protein>
<sequence length="66" mass="7584">MQKNIRQHGMCLWKTEGGIRTCGSFNGQDQGNDPAFGAYLSLQCAWWNPVFQDKKIKPPNDNQREE</sequence>
<proteinExistence type="predicted"/>